<name>A0ABY2WX39_9RHOB</name>
<feature type="transmembrane region" description="Helical" evidence="9">
    <location>
        <begin position="110"/>
        <end position="131"/>
    </location>
</feature>
<proteinExistence type="inferred from homology"/>
<evidence type="ECO:0000313" key="12">
    <source>
        <dbReference type="EMBL" id="TMV07371.1"/>
    </source>
</evidence>
<dbReference type="Pfam" id="PF04290">
    <property type="entry name" value="DctQ"/>
    <property type="match status" value="1"/>
</dbReference>
<dbReference type="RefSeq" id="WP_138865980.1">
    <property type="nucleotide sequence ID" value="NZ_VCPC01000009.1"/>
</dbReference>
<dbReference type="InterPro" id="IPR055348">
    <property type="entry name" value="DctQ"/>
</dbReference>
<comment type="subunit">
    <text evidence="9">The complex comprises the extracytoplasmic solute receptor protein and the two transmembrane proteins.</text>
</comment>
<reference evidence="12 13" key="1">
    <citation type="submission" date="2019-05" db="EMBL/GenBank/DDBJ databases">
        <title>Marivita sp. nov. isolated from sea sediment.</title>
        <authorList>
            <person name="Kim W."/>
        </authorList>
    </citation>
    <scope>NUCLEOTIDE SEQUENCE [LARGE SCALE GENOMIC DNA]</scope>
    <source>
        <strain evidence="12 13">CAU 1492</strain>
    </source>
</reference>
<dbReference type="PANTHER" id="PTHR35011">
    <property type="entry name" value="2,3-DIKETO-L-GULONATE TRAP TRANSPORTER SMALL PERMEASE PROTEIN YIAM"/>
    <property type="match status" value="1"/>
</dbReference>
<evidence type="ECO:0000256" key="8">
    <source>
        <dbReference type="ARBA" id="ARBA00038436"/>
    </source>
</evidence>
<dbReference type="EMBL" id="VCPC01000009">
    <property type="protein sequence ID" value="TMV07371.1"/>
    <property type="molecule type" value="Genomic_DNA"/>
</dbReference>
<comment type="similarity">
    <text evidence="8 9">Belongs to the TRAP transporter small permease family.</text>
</comment>
<comment type="subcellular location">
    <subcellularLocation>
        <location evidence="1 9">Cell inner membrane</location>
        <topology evidence="1 9">Multi-pass membrane protein</topology>
    </subcellularLocation>
</comment>
<comment type="caution">
    <text evidence="12">The sequence shown here is derived from an EMBL/GenBank/DDBJ whole genome shotgun (WGS) entry which is preliminary data.</text>
</comment>
<feature type="domain" description="Tripartite ATP-independent periplasmic transporters DctQ component" evidence="11">
    <location>
        <begin position="48"/>
        <end position="174"/>
    </location>
</feature>
<evidence type="ECO:0000256" key="7">
    <source>
        <dbReference type="ARBA" id="ARBA00023136"/>
    </source>
</evidence>
<evidence type="ECO:0000313" key="13">
    <source>
        <dbReference type="Proteomes" id="UP001191082"/>
    </source>
</evidence>
<evidence type="ECO:0000256" key="4">
    <source>
        <dbReference type="ARBA" id="ARBA00022519"/>
    </source>
</evidence>
<evidence type="ECO:0000256" key="10">
    <source>
        <dbReference type="SAM" id="MobiDB-lite"/>
    </source>
</evidence>
<accession>A0ABY2WX39</accession>
<evidence type="ECO:0000256" key="6">
    <source>
        <dbReference type="ARBA" id="ARBA00022989"/>
    </source>
</evidence>
<evidence type="ECO:0000256" key="3">
    <source>
        <dbReference type="ARBA" id="ARBA00022475"/>
    </source>
</evidence>
<keyword evidence="13" id="KW-1185">Reference proteome</keyword>
<evidence type="ECO:0000256" key="2">
    <source>
        <dbReference type="ARBA" id="ARBA00022448"/>
    </source>
</evidence>
<keyword evidence="5 9" id="KW-0812">Transmembrane</keyword>
<evidence type="ECO:0000256" key="5">
    <source>
        <dbReference type="ARBA" id="ARBA00022692"/>
    </source>
</evidence>
<organism evidence="12 13">
    <name type="scientific">Arenibacterium halophilum</name>
    <dbReference type="NCBI Taxonomy" id="2583821"/>
    <lineage>
        <taxon>Bacteria</taxon>
        <taxon>Pseudomonadati</taxon>
        <taxon>Pseudomonadota</taxon>
        <taxon>Alphaproteobacteria</taxon>
        <taxon>Rhodobacterales</taxon>
        <taxon>Paracoccaceae</taxon>
        <taxon>Arenibacterium</taxon>
    </lineage>
</organism>
<keyword evidence="6 9" id="KW-1133">Transmembrane helix</keyword>
<gene>
    <name evidence="12" type="ORF">FGK64_21825</name>
</gene>
<keyword evidence="2 9" id="KW-0813">Transport</keyword>
<protein>
    <recommendedName>
        <fullName evidence="9">TRAP transporter small permease protein</fullName>
    </recommendedName>
</protein>
<dbReference type="Proteomes" id="UP001191082">
    <property type="component" value="Unassembled WGS sequence"/>
</dbReference>
<evidence type="ECO:0000259" key="11">
    <source>
        <dbReference type="Pfam" id="PF04290"/>
    </source>
</evidence>
<feature type="transmembrane region" description="Helical" evidence="9">
    <location>
        <begin position="73"/>
        <end position="89"/>
    </location>
</feature>
<keyword evidence="3" id="KW-1003">Cell membrane</keyword>
<evidence type="ECO:0000256" key="9">
    <source>
        <dbReference type="RuleBase" id="RU369079"/>
    </source>
</evidence>
<evidence type="ECO:0000256" key="1">
    <source>
        <dbReference type="ARBA" id="ARBA00004429"/>
    </source>
</evidence>
<dbReference type="InterPro" id="IPR007387">
    <property type="entry name" value="TRAP_DctQ"/>
</dbReference>
<feature type="transmembrane region" description="Helical" evidence="9">
    <location>
        <begin position="164"/>
        <end position="185"/>
    </location>
</feature>
<feature type="transmembrane region" description="Helical" evidence="9">
    <location>
        <begin position="38"/>
        <end position="61"/>
    </location>
</feature>
<feature type="region of interest" description="Disordered" evidence="10">
    <location>
        <begin position="1"/>
        <end position="23"/>
    </location>
</feature>
<keyword evidence="4 9" id="KW-0997">Cell inner membrane</keyword>
<comment type="function">
    <text evidence="9">Part of the tripartite ATP-independent periplasmic (TRAP) transport system.</text>
</comment>
<sequence>MAQPDDTPIPALPDAPTSPARSLPEAGRFGRFLERTSVIFAIGIVLAMAILVFEVISRYFFGAPTIWAHETSTFLSAVTFIFGGLLCVVRNSHIRVVLLYDLVRGKALQMLNALISLACAISTGFFAWAAWRTVKKAVFRPSGDFFLETSGSAWNSPAPALIKIFLFLVLIAMSLQFLILAINYLRAARSHKRALR</sequence>
<keyword evidence="7 9" id="KW-0472">Membrane</keyword>